<dbReference type="EMBL" id="FOBB01000010">
    <property type="protein sequence ID" value="SEN47325.1"/>
    <property type="molecule type" value="Genomic_DNA"/>
</dbReference>
<evidence type="ECO:0000313" key="3">
    <source>
        <dbReference type="Proteomes" id="UP000198984"/>
    </source>
</evidence>
<dbReference type="AlphaFoldDB" id="A0A1H8GTY1"/>
<proteinExistence type="predicted"/>
<keyword evidence="1" id="KW-0472">Membrane</keyword>
<keyword evidence="1" id="KW-0812">Transmembrane</keyword>
<accession>A0A1H8GTY1</accession>
<organism evidence="2 3">
    <name type="scientific">Chitinophaga rupis</name>
    <dbReference type="NCBI Taxonomy" id="573321"/>
    <lineage>
        <taxon>Bacteria</taxon>
        <taxon>Pseudomonadati</taxon>
        <taxon>Bacteroidota</taxon>
        <taxon>Chitinophagia</taxon>
        <taxon>Chitinophagales</taxon>
        <taxon>Chitinophagaceae</taxon>
        <taxon>Chitinophaga</taxon>
    </lineage>
</organism>
<keyword evidence="1" id="KW-1133">Transmembrane helix</keyword>
<keyword evidence="3" id="KW-1185">Reference proteome</keyword>
<dbReference type="OrthoDB" id="595025at2"/>
<protein>
    <submittedName>
        <fullName evidence="2">Heavy-metal resistance</fullName>
    </submittedName>
</protein>
<dbReference type="STRING" id="573321.SAMN04488505_110242"/>
<reference evidence="2 3" key="1">
    <citation type="submission" date="2016-10" db="EMBL/GenBank/DDBJ databases">
        <authorList>
            <person name="de Groot N.N."/>
        </authorList>
    </citation>
    <scope>NUCLEOTIDE SEQUENCE [LARGE SCALE GENOMIC DNA]</scope>
    <source>
        <strain evidence="2 3">DSM 21039</strain>
    </source>
</reference>
<name>A0A1H8GTY1_9BACT</name>
<dbReference type="Proteomes" id="UP000198984">
    <property type="component" value="Unassembled WGS sequence"/>
</dbReference>
<evidence type="ECO:0000256" key="1">
    <source>
        <dbReference type="SAM" id="Phobius"/>
    </source>
</evidence>
<dbReference type="Gene3D" id="1.20.120.1490">
    <property type="match status" value="1"/>
</dbReference>
<sequence length="168" mass="19299">MAIAKNKVLLIIVGVLLLTNLGMLLLFVNMKPPGSRFGRDGKGRQGMKEILETKAGFSKQQLNAYQQLRDQHWAKMKPLLADMRNAKDSFYRLLYVPDVPDSVLNNAVMIIGQKQQAIDLQTFHHFQQVRNLCEPAQRPGFDTLVHQVIYRMSAPFRRDSMHPPRTNR</sequence>
<feature type="transmembrane region" description="Helical" evidence="1">
    <location>
        <begin position="6"/>
        <end position="28"/>
    </location>
</feature>
<evidence type="ECO:0000313" key="2">
    <source>
        <dbReference type="EMBL" id="SEN47325.1"/>
    </source>
</evidence>
<gene>
    <name evidence="2" type="ORF">SAMN04488505_110242</name>
</gene>
<dbReference type="RefSeq" id="WP_089919948.1">
    <property type="nucleotide sequence ID" value="NZ_FOBB01000010.1"/>
</dbReference>